<name>A0A4Y8RF42_9HYPH</name>
<protein>
    <submittedName>
        <fullName evidence="1">Uncharacterized protein</fullName>
    </submittedName>
</protein>
<accession>A0A4Y8RF42</accession>
<organism evidence="1 2">
    <name type="scientific">Jiella endophytica</name>
    <dbReference type="NCBI Taxonomy" id="2558362"/>
    <lineage>
        <taxon>Bacteria</taxon>
        <taxon>Pseudomonadati</taxon>
        <taxon>Pseudomonadota</taxon>
        <taxon>Alphaproteobacteria</taxon>
        <taxon>Hyphomicrobiales</taxon>
        <taxon>Aurantimonadaceae</taxon>
        <taxon>Jiella</taxon>
    </lineage>
</organism>
<evidence type="ECO:0000313" key="1">
    <source>
        <dbReference type="EMBL" id="TFF20841.1"/>
    </source>
</evidence>
<dbReference type="EMBL" id="SOZD01000005">
    <property type="protein sequence ID" value="TFF20841.1"/>
    <property type="molecule type" value="Genomic_DNA"/>
</dbReference>
<sequence>MVSMANELLLALRERPGTKKERLSIPGDCMGRRVKAPTYDRDTVLRQLKAGRSGALAVRAADPAGKSDTAAAAIRAVKAIDELGGLMTGDPEVFWAKNHSNGKMV</sequence>
<dbReference type="AlphaFoldDB" id="A0A4Y8RF42"/>
<reference evidence="1 2" key="1">
    <citation type="submission" date="2019-03" db="EMBL/GenBank/DDBJ databases">
        <title>Jiella endophytica sp. nov., a novel endophytic bacterium isolated from root of Ficus microcarpa Linn. f.</title>
        <authorList>
            <person name="Tuo L."/>
        </authorList>
    </citation>
    <scope>NUCLEOTIDE SEQUENCE [LARGE SCALE GENOMIC DNA]</scope>
    <source>
        <strain evidence="1 2">CBS5Q-3</strain>
    </source>
</reference>
<dbReference type="Proteomes" id="UP000298179">
    <property type="component" value="Unassembled WGS sequence"/>
</dbReference>
<dbReference type="RefSeq" id="WP_134763316.1">
    <property type="nucleotide sequence ID" value="NZ_SOZD01000005.1"/>
</dbReference>
<comment type="caution">
    <text evidence="1">The sequence shown here is derived from an EMBL/GenBank/DDBJ whole genome shotgun (WGS) entry which is preliminary data.</text>
</comment>
<gene>
    <name evidence="1" type="ORF">E3C22_18305</name>
</gene>
<evidence type="ECO:0000313" key="2">
    <source>
        <dbReference type="Proteomes" id="UP000298179"/>
    </source>
</evidence>
<proteinExistence type="predicted"/>
<keyword evidence="2" id="KW-1185">Reference proteome</keyword>